<dbReference type="AlphaFoldDB" id="A0AAE0YA95"/>
<comment type="caution">
    <text evidence="5">The sequence shown here is derived from an EMBL/GenBank/DDBJ whole genome shotgun (WGS) entry which is preliminary data.</text>
</comment>
<dbReference type="PANTHER" id="PTHR40237">
    <property type="entry name" value="LD44813P"/>
    <property type="match status" value="1"/>
</dbReference>
<dbReference type="InterPro" id="IPR013083">
    <property type="entry name" value="Znf_RING/FYVE/PHD"/>
</dbReference>
<evidence type="ECO:0000313" key="6">
    <source>
        <dbReference type="Proteomes" id="UP001283361"/>
    </source>
</evidence>
<dbReference type="Gene3D" id="3.10.110.10">
    <property type="entry name" value="Ubiquitin Conjugating Enzyme"/>
    <property type="match status" value="1"/>
</dbReference>
<organism evidence="5 6">
    <name type="scientific">Elysia crispata</name>
    <name type="common">lettuce slug</name>
    <dbReference type="NCBI Taxonomy" id="231223"/>
    <lineage>
        <taxon>Eukaryota</taxon>
        <taxon>Metazoa</taxon>
        <taxon>Spiralia</taxon>
        <taxon>Lophotrochozoa</taxon>
        <taxon>Mollusca</taxon>
        <taxon>Gastropoda</taxon>
        <taxon>Heterobranchia</taxon>
        <taxon>Euthyneura</taxon>
        <taxon>Panpulmonata</taxon>
        <taxon>Sacoglossa</taxon>
        <taxon>Placobranchoidea</taxon>
        <taxon>Plakobranchidae</taxon>
        <taxon>Elysia</taxon>
    </lineage>
</organism>
<feature type="domain" description="RING-type" evidence="4">
    <location>
        <begin position="382"/>
        <end position="438"/>
    </location>
</feature>
<dbReference type="EMBL" id="JAWDGP010006589">
    <property type="protein sequence ID" value="KAK3738597.1"/>
    <property type="molecule type" value="Genomic_DNA"/>
</dbReference>
<evidence type="ECO:0000313" key="5">
    <source>
        <dbReference type="EMBL" id="KAK3738597.1"/>
    </source>
</evidence>
<accession>A0AAE0YA95</accession>
<keyword evidence="1 3" id="KW-0479">Metal-binding</keyword>
<keyword evidence="2" id="KW-0862">Zinc</keyword>
<dbReference type="PROSITE" id="PS50089">
    <property type="entry name" value="ZF_RING_2"/>
    <property type="match status" value="1"/>
</dbReference>
<dbReference type="InterPro" id="IPR001841">
    <property type="entry name" value="Znf_RING"/>
</dbReference>
<dbReference type="SMART" id="SM00184">
    <property type="entry name" value="RING"/>
    <property type="match status" value="1"/>
</dbReference>
<dbReference type="InterPro" id="IPR036397">
    <property type="entry name" value="RNaseH_sf"/>
</dbReference>
<sequence>MKVQGTTINAQYYKKVLQDKLRPAIRKKRPGLLESGILFHHDNAPVHTARAVTDVLAGYKWELLEHPRYSPDLAPCDVLTLAKAAEIVKYINDSTIKFANGANSQSTEHSLPKVTDLDLKSRIITINSILSGGTDLSSKLCQVMTSEINNPSKALTAELESVKTEIPKLEDVKLIAAVPQLVRSEIFKTDHKQVAVTCLFQPGYPEVPLVTEIKSKTLGYKFLQGLAKVCDTEAKKYIGKPQVVHIVQFVSNFLDENPLCVCADEISLVKGKLCGAKDEVKLKQKSSQVVLKICQEEYFLNLRLTVPDDYPLRQVVPEIADHNFPEFLRINFQAQATETARQCVQPPLKKKPKDPPFVPKPSLRSVAEYVIECVQKYPLEICPLCHERALPVDPTSESATRGKYRVEKVYCGHLFHLICLTKFMKTPPFSEGKFCPTCGKQIFHEKFKVSAKVLEDRWAHKQAKQRELEEVVDFLE</sequence>
<name>A0AAE0YA95_9GAST</name>
<evidence type="ECO:0000256" key="3">
    <source>
        <dbReference type="PROSITE-ProRule" id="PRU00175"/>
    </source>
</evidence>
<evidence type="ECO:0000256" key="2">
    <source>
        <dbReference type="ARBA" id="ARBA00022833"/>
    </source>
</evidence>
<reference evidence="5" key="1">
    <citation type="journal article" date="2023" name="G3 (Bethesda)">
        <title>A reference genome for the long-term kleptoplast-retaining sea slug Elysia crispata morphotype clarki.</title>
        <authorList>
            <person name="Eastman K.E."/>
            <person name="Pendleton A.L."/>
            <person name="Shaikh M.A."/>
            <person name="Suttiyut T."/>
            <person name="Ogas R."/>
            <person name="Tomko P."/>
            <person name="Gavelis G."/>
            <person name="Widhalm J.R."/>
            <person name="Wisecaver J.H."/>
        </authorList>
    </citation>
    <scope>NUCLEOTIDE SEQUENCE</scope>
    <source>
        <strain evidence="5">ECLA1</strain>
    </source>
</reference>
<dbReference type="Gene3D" id="3.30.420.10">
    <property type="entry name" value="Ribonuclease H-like superfamily/Ribonuclease H"/>
    <property type="match status" value="1"/>
</dbReference>
<protein>
    <recommendedName>
        <fullName evidence="4">RING-type domain-containing protein</fullName>
    </recommendedName>
</protein>
<dbReference type="Proteomes" id="UP001283361">
    <property type="component" value="Unassembled WGS sequence"/>
</dbReference>
<dbReference type="Gene3D" id="3.30.40.10">
    <property type="entry name" value="Zinc/RING finger domain, C3HC4 (zinc finger)"/>
    <property type="match status" value="1"/>
</dbReference>
<dbReference type="InterPro" id="IPR016135">
    <property type="entry name" value="UBQ-conjugating_enzyme/RWD"/>
</dbReference>
<evidence type="ECO:0000259" key="4">
    <source>
        <dbReference type="PROSITE" id="PS50089"/>
    </source>
</evidence>
<proteinExistence type="predicted"/>
<evidence type="ECO:0000256" key="1">
    <source>
        <dbReference type="ARBA" id="ARBA00022771"/>
    </source>
</evidence>
<gene>
    <name evidence="5" type="ORF">RRG08_040255</name>
</gene>
<dbReference type="SUPFAM" id="SSF57850">
    <property type="entry name" value="RING/U-box"/>
    <property type="match status" value="1"/>
</dbReference>
<keyword evidence="6" id="KW-1185">Reference proteome</keyword>
<keyword evidence="1 3" id="KW-0863">Zinc-finger</keyword>
<dbReference type="GO" id="GO:0003676">
    <property type="term" value="F:nucleic acid binding"/>
    <property type="evidence" value="ECO:0007669"/>
    <property type="project" value="InterPro"/>
</dbReference>
<dbReference type="GO" id="GO:0008270">
    <property type="term" value="F:zinc ion binding"/>
    <property type="evidence" value="ECO:0007669"/>
    <property type="project" value="UniProtKB-KW"/>
</dbReference>
<dbReference type="PANTHER" id="PTHR40237:SF1">
    <property type="entry name" value="LD44813P"/>
    <property type="match status" value="1"/>
</dbReference>